<reference evidence="1 2" key="1">
    <citation type="journal article" date="2007" name="Genome Biol.">
        <title>Characterization and modeling of the Haemophilus influenzae core and supragenomes based on the complete genomic sequences of Rd and 12 clinical nontypeable strains.</title>
        <authorList>
            <person name="Hogg J.S."/>
            <person name="Hu F.Z."/>
            <person name="Janto B."/>
            <person name="Boissy R."/>
            <person name="Hayes J."/>
            <person name="Keefe R."/>
            <person name="Post J.C."/>
            <person name="Ehrlich G.D."/>
        </authorList>
    </citation>
    <scope>NUCLEOTIDE SEQUENCE [LARGE SCALE GENOMIC DNA]</scope>
    <source>
        <strain evidence="1 2">R3021</strain>
    </source>
</reference>
<organism evidence="1 2">
    <name type="scientific">Haemophilus influenzae R3021</name>
    <dbReference type="NCBI Taxonomy" id="375432"/>
    <lineage>
        <taxon>Bacteria</taxon>
        <taxon>Pseudomonadati</taxon>
        <taxon>Pseudomonadota</taxon>
        <taxon>Gammaproteobacteria</taxon>
        <taxon>Pasteurellales</taxon>
        <taxon>Pasteurellaceae</taxon>
        <taxon>Haemophilus</taxon>
    </lineage>
</organism>
<protein>
    <submittedName>
        <fullName evidence="1">Uncharacterized protein</fullName>
    </submittedName>
</protein>
<gene>
    <name evidence="1" type="ORF">CGSHi22421_00365</name>
</gene>
<sequence>MKANNKICWLFLYPEGETPLMGGFSFFISI</sequence>
<dbReference type="AlphaFoldDB" id="A4N4X0"/>
<dbReference type="EMBL" id="AAZE01000009">
    <property type="protein sequence ID" value="EDJ90771.1"/>
    <property type="molecule type" value="Genomic_DNA"/>
</dbReference>
<proteinExistence type="predicted"/>
<accession>A4N4X0</accession>
<name>A4N4X0_HAEIF</name>
<evidence type="ECO:0000313" key="2">
    <source>
        <dbReference type="Proteomes" id="UP000003798"/>
    </source>
</evidence>
<dbReference type="Proteomes" id="UP000003798">
    <property type="component" value="Unassembled WGS sequence"/>
</dbReference>
<evidence type="ECO:0000313" key="1">
    <source>
        <dbReference type="EMBL" id="EDJ90771.1"/>
    </source>
</evidence>